<comment type="caution">
    <text evidence="1">The sequence shown here is derived from an EMBL/GenBank/DDBJ whole genome shotgun (WGS) entry which is preliminary data.</text>
</comment>
<accession>A0A538TN51</accession>
<sequence length="377" mass="42029">MTPVARLSGLFLRALIPTLVVLTALGLALPMRAGALPLYASREGKTCVSCHFDPNGGGMRNDFGFLYCKNRHGMDTEQKWANVTVDPRLSEWVSIGLDTRLLYIASHESGGRTLQTSTFFPMQGQLNVALTPHDYLTVVMSRGITIDPDAFEARELYGLVHGLPHGLYAKLGRFRLPFGLRQDDHTSYVRVPYFLPYDSQKDDAGLEVGSASSSRFGQLSFTNGSGTISAERAQTLAGKVGLSGKRLSAGLSGFHQFRELAGTTQDRWALYAMSTWRKFTAIGEYAGGTAEDSLRTANLWAAFAELDYRVARGINVRGKLDYLEPNRELSGDLYRRWLVEADLVPVPFTEVKLSFRDHHEELIGDYQEYLVQFFFPF</sequence>
<dbReference type="AlphaFoldDB" id="A0A538TN51"/>
<evidence type="ECO:0000313" key="1">
    <source>
        <dbReference type="EMBL" id="TMQ65047.1"/>
    </source>
</evidence>
<name>A0A538TN51_UNCEI</name>
<dbReference type="Proteomes" id="UP000317366">
    <property type="component" value="Unassembled WGS sequence"/>
</dbReference>
<evidence type="ECO:0008006" key="3">
    <source>
        <dbReference type="Google" id="ProtNLM"/>
    </source>
</evidence>
<evidence type="ECO:0000313" key="2">
    <source>
        <dbReference type="Proteomes" id="UP000317366"/>
    </source>
</evidence>
<dbReference type="EMBL" id="VBOX01000027">
    <property type="protein sequence ID" value="TMQ65047.1"/>
    <property type="molecule type" value="Genomic_DNA"/>
</dbReference>
<reference evidence="1 2" key="1">
    <citation type="journal article" date="2019" name="Nat. Microbiol.">
        <title>Mediterranean grassland soil C-N compound turnover is dependent on rainfall and depth, and is mediated by genomically divergent microorganisms.</title>
        <authorList>
            <person name="Diamond S."/>
            <person name="Andeer P.F."/>
            <person name="Li Z."/>
            <person name="Crits-Christoph A."/>
            <person name="Burstein D."/>
            <person name="Anantharaman K."/>
            <person name="Lane K.R."/>
            <person name="Thomas B.C."/>
            <person name="Pan C."/>
            <person name="Northen T.R."/>
            <person name="Banfield J.F."/>
        </authorList>
    </citation>
    <scope>NUCLEOTIDE SEQUENCE [LARGE SCALE GENOMIC DNA]</scope>
    <source>
        <strain evidence="1">WS_7</strain>
    </source>
</reference>
<organism evidence="1 2">
    <name type="scientific">Eiseniibacteriota bacterium</name>
    <dbReference type="NCBI Taxonomy" id="2212470"/>
    <lineage>
        <taxon>Bacteria</taxon>
        <taxon>Candidatus Eiseniibacteriota</taxon>
    </lineage>
</organism>
<proteinExistence type="predicted"/>
<protein>
    <recommendedName>
        <fullName evidence="3">Porin</fullName>
    </recommendedName>
</protein>
<gene>
    <name evidence="1" type="ORF">E6K77_03255</name>
</gene>